<gene>
    <name evidence="5" type="ORF">SAMN05421803_11739</name>
</gene>
<comment type="similarity">
    <text evidence="1">Belongs to the shaker potassium channel beta subunit family.</text>
</comment>
<dbReference type="RefSeq" id="WP_073381612.1">
    <property type="nucleotide sequence ID" value="NZ_FQZK01000017.1"/>
</dbReference>
<dbReference type="PANTHER" id="PTHR43150:SF2">
    <property type="entry name" value="HYPERKINETIC, ISOFORM M"/>
    <property type="match status" value="1"/>
</dbReference>
<dbReference type="PRINTS" id="PR01577">
    <property type="entry name" value="KCNABCHANNEL"/>
</dbReference>
<accession>A0A1M6RBV1</accession>
<dbReference type="STRING" id="758803.SAMN05421803_11739"/>
<evidence type="ECO:0000256" key="2">
    <source>
        <dbReference type="ARBA" id="ARBA00022857"/>
    </source>
</evidence>
<evidence type="ECO:0000313" key="6">
    <source>
        <dbReference type="Proteomes" id="UP000184452"/>
    </source>
</evidence>
<keyword evidence="2" id="KW-0521">NADP</keyword>
<keyword evidence="3" id="KW-0560">Oxidoreductase</keyword>
<dbReference type="PANTHER" id="PTHR43150">
    <property type="entry name" value="HYPERKINETIC, ISOFORM M"/>
    <property type="match status" value="1"/>
</dbReference>
<dbReference type="EMBL" id="FQZK01000017">
    <property type="protein sequence ID" value="SHK29906.1"/>
    <property type="molecule type" value="Genomic_DNA"/>
</dbReference>
<dbReference type="Gene3D" id="3.20.20.100">
    <property type="entry name" value="NADP-dependent oxidoreductase domain"/>
    <property type="match status" value="1"/>
</dbReference>
<keyword evidence="6" id="KW-1185">Reference proteome</keyword>
<evidence type="ECO:0000259" key="4">
    <source>
        <dbReference type="Pfam" id="PF00248"/>
    </source>
</evidence>
<dbReference type="InterPro" id="IPR023210">
    <property type="entry name" value="NADP_OxRdtase_dom"/>
</dbReference>
<dbReference type="SUPFAM" id="SSF51430">
    <property type="entry name" value="NAD(P)-linked oxidoreductase"/>
    <property type="match status" value="1"/>
</dbReference>
<dbReference type="InterPro" id="IPR005399">
    <property type="entry name" value="K_chnl_volt-dep_bsu_KCNAB-rel"/>
</dbReference>
<dbReference type="AlphaFoldDB" id="A0A1M6RBV1"/>
<proteinExistence type="inferred from homology"/>
<name>A0A1M6RBV1_9ACTN</name>
<dbReference type="Pfam" id="PF00248">
    <property type="entry name" value="Aldo_ket_red"/>
    <property type="match status" value="1"/>
</dbReference>
<feature type="domain" description="NADP-dependent oxidoreductase" evidence="4">
    <location>
        <begin position="15"/>
        <end position="314"/>
    </location>
</feature>
<dbReference type="OrthoDB" id="3500708at2"/>
<organism evidence="5 6">
    <name type="scientific">Nocardiopsis flavescens</name>
    <dbReference type="NCBI Taxonomy" id="758803"/>
    <lineage>
        <taxon>Bacteria</taxon>
        <taxon>Bacillati</taxon>
        <taxon>Actinomycetota</taxon>
        <taxon>Actinomycetes</taxon>
        <taxon>Streptosporangiales</taxon>
        <taxon>Nocardiopsidaceae</taxon>
        <taxon>Nocardiopsis</taxon>
    </lineage>
</organism>
<dbReference type="GO" id="GO:0016491">
    <property type="term" value="F:oxidoreductase activity"/>
    <property type="evidence" value="ECO:0007669"/>
    <property type="project" value="UniProtKB-KW"/>
</dbReference>
<dbReference type="GO" id="GO:0005829">
    <property type="term" value="C:cytosol"/>
    <property type="evidence" value="ECO:0007669"/>
    <property type="project" value="UniProtKB-ARBA"/>
</dbReference>
<reference evidence="5 6" key="1">
    <citation type="submission" date="2016-11" db="EMBL/GenBank/DDBJ databases">
        <authorList>
            <person name="Jaros S."/>
            <person name="Januszkiewicz K."/>
            <person name="Wedrychowicz H."/>
        </authorList>
    </citation>
    <scope>NUCLEOTIDE SEQUENCE [LARGE SCALE GENOMIC DNA]</scope>
    <source>
        <strain evidence="5 6">CGMCC 4.5723</strain>
    </source>
</reference>
<evidence type="ECO:0000256" key="3">
    <source>
        <dbReference type="ARBA" id="ARBA00023002"/>
    </source>
</evidence>
<protein>
    <submittedName>
        <fullName evidence="5">Predicted oxidoreductase</fullName>
    </submittedName>
</protein>
<dbReference type="Proteomes" id="UP000184452">
    <property type="component" value="Unassembled WGS sequence"/>
</dbReference>
<evidence type="ECO:0000313" key="5">
    <source>
        <dbReference type="EMBL" id="SHK29906.1"/>
    </source>
</evidence>
<dbReference type="InterPro" id="IPR036812">
    <property type="entry name" value="NAD(P)_OxRdtase_dom_sf"/>
</dbReference>
<dbReference type="FunFam" id="3.20.20.100:FF:000004">
    <property type="entry name" value="Oxidoreductase, aldo/keto reductase"/>
    <property type="match status" value="1"/>
</dbReference>
<dbReference type="CDD" id="cd19074">
    <property type="entry name" value="Aldo_ket_red_shaker-like"/>
    <property type="match status" value="1"/>
</dbReference>
<evidence type="ECO:0000256" key="1">
    <source>
        <dbReference type="ARBA" id="ARBA00006515"/>
    </source>
</evidence>
<sequence>MEFRHLGKSGLVVSEIAYGNWITHGSQVEEDAALACVRAALDAGITTFDTADGYAQGRAEEVLGRALKGERRDGLEIFSKLYWPVGPGKNDRGLSRKHIIRGVEDTLRRLGTDYLDLYQAHRFDHGAPLEETLRAFEDLVRQGKVLYVGVSEWNADQIGRALKIAEESGFDRIVSNQPQYNMLWRVIESEVVPVSRREGLGQVVWSPIAGGILTGKYKPGEPLPENTRATDAHNKRFIADRVGDRELLERVQKLAPLAAEAGLTLPQLAVAWVLQNDNVSTAIIGATRPEQVRDNVQAAGVRLDAGLLARIDEVLGDSVDRDPSLTRSPEDIRA</sequence>